<sequence>MSTLCDHRGAPLQAHASPAARVTAETFSLDDAVPVMNRRDILDYLECLDNGRWYEPPISFEGLAKSFRAATHHSSAIFFKAGILASTYIPHPLLPTAVVKELAVNFLTFGNAYLERRESYTGKLLGLRHSLAKFTRPGVEPGSHFFVPHSRMEHQFEAGSVWHLREADINQEVYGLPEYLSTLQSAWLNESATLFRRRYYNNGSHAGFILYLSDSHTSQQDVDSIREAMRNAKGPGNFRNLFLHSPGGAKEGVQVIPLSEVAAKDEFFNIKNVTRDDVLAAHRVPPQLMGIVPANSGGFGAVLPAAEVFARNEIEPLQGRFMELNAWLGKEVVRFKPYVVGKAGQAGNAKHSARRLRRR</sequence>
<name>A0A157QNC7_9BORD</name>
<gene>
    <name evidence="2" type="ORF">SAMEA1982600_03800</name>
</gene>
<dbReference type="RefSeq" id="WP_066417122.1">
    <property type="nucleotide sequence ID" value="NZ_FKBS01000025.1"/>
</dbReference>
<reference evidence="2 3" key="1">
    <citation type="submission" date="2016-03" db="EMBL/GenBank/DDBJ databases">
        <authorList>
            <consortium name="Pathogen Informatics"/>
        </authorList>
    </citation>
    <scope>NUCLEOTIDE SEQUENCE [LARGE SCALE GENOMIC DNA]</scope>
    <source>
        <strain evidence="2 3">NCTC13364</strain>
    </source>
</reference>
<proteinExistence type="inferred from homology"/>
<dbReference type="InterPro" id="IPR030935">
    <property type="entry name" value="PBSX_Proteobac"/>
</dbReference>
<dbReference type="NCBIfam" id="TIGR01540">
    <property type="entry name" value="portal_PBSX"/>
    <property type="match status" value="1"/>
</dbReference>
<dbReference type="InterPro" id="IPR006430">
    <property type="entry name" value="Phage_portal_PBSX"/>
</dbReference>
<organism evidence="2 3">
    <name type="scientific">Bordetella ansorpii</name>
    <dbReference type="NCBI Taxonomy" id="288768"/>
    <lineage>
        <taxon>Bacteria</taxon>
        <taxon>Pseudomonadati</taxon>
        <taxon>Pseudomonadota</taxon>
        <taxon>Betaproteobacteria</taxon>
        <taxon>Burkholderiales</taxon>
        <taxon>Alcaligenaceae</taxon>
        <taxon>Bordetella</taxon>
    </lineage>
</organism>
<dbReference type="Proteomes" id="UP000077037">
    <property type="component" value="Unassembled WGS sequence"/>
</dbReference>
<dbReference type="Pfam" id="PF04860">
    <property type="entry name" value="Phage_portal"/>
    <property type="match status" value="1"/>
</dbReference>
<accession>A0A157QNC7</accession>
<dbReference type="EMBL" id="FKBS01000025">
    <property type="protein sequence ID" value="SAI47375.1"/>
    <property type="molecule type" value="Genomic_DNA"/>
</dbReference>
<evidence type="ECO:0000313" key="2">
    <source>
        <dbReference type="EMBL" id="SAI47375.1"/>
    </source>
</evidence>
<evidence type="ECO:0000313" key="3">
    <source>
        <dbReference type="Proteomes" id="UP000077037"/>
    </source>
</evidence>
<dbReference type="OrthoDB" id="5449776at2"/>
<dbReference type="AlphaFoldDB" id="A0A157QNC7"/>
<dbReference type="InterPro" id="IPR006944">
    <property type="entry name" value="Phage/GTA_portal"/>
</dbReference>
<evidence type="ECO:0000256" key="1">
    <source>
        <dbReference type="ARBA" id="ARBA00006799"/>
    </source>
</evidence>
<comment type="similarity">
    <text evidence="1">Belongs to the phage portal family. PBSX subfamily.</text>
</comment>
<dbReference type="PIRSF" id="PIRSF018494">
    <property type="entry name" value="PBSX_VPQ"/>
    <property type="match status" value="1"/>
</dbReference>
<protein>
    <submittedName>
        <fullName evidence="2">Phage portal protein, PBSX family</fullName>
    </submittedName>
</protein>